<dbReference type="RefSeq" id="WP_116225019.1">
    <property type="nucleotide sequence ID" value="NZ_AP018437.1"/>
</dbReference>
<feature type="signal peptide" evidence="1">
    <location>
        <begin position="1"/>
        <end position="21"/>
    </location>
</feature>
<dbReference type="InterPro" id="IPR052738">
    <property type="entry name" value="ABC-Tungstate_binding"/>
</dbReference>
<dbReference type="OrthoDB" id="186379at2"/>
<name>A0A347ZS46_9CHLR</name>
<keyword evidence="1" id="KW-0732">Signal</keyword>
<dbReference type="Gene3D" id="3.40.190.10">
    <property type="entry name" value="Periplasmic binding protein-like II"/>
    <property type="match status" value="2"/>
</dbReference>
<proteinExistence type="predicted"/>
<dbReference type="AlphaFoldDB" id="A0A347ZS46"/>
<dbReference type="SUPFAM" id="SSF53850">
    <property type="entry name" value="Periplasmic binding protein-like II"/>
    <property type="match status" value="1"/>
</dbReference>
<dbReference type="PANTHER" id="PTHR37945:SF1">
    <property type="entry name" value="EXTRACELLULAR TUNGSTATE BINDING PROTEIN"/>
    <property type="match status" value="1"/>
</dbReference>
<feature type="domain" description="PBP" evidence="2">
    <location>
        <begin position="56"/>
        <end position="277"/>
    </location>
</feature>
<evidence type="ECO:0000259" key="2">
    <source>
        <dbReference type="Pfam" id="PF12849"/>
    </source>
</evidence>
<evidence type="ECO:0000256" key="1">
    <source>
        <dbReference type="SAM" id="SignalP"/>
    </source>
</evidence>
<evidence type="ECO:0000313" key="3">
    <source>
        <dbReference type="EMBL" id="REG11308.1"/>
    </source>
</evidence>
<evidence type="ECO:0000313" key="4">
    <source>
        <dbReference type="Proteomes" id="UP000256388"/>
    </source>
</evidence>
<comment type="caution">
    <text evidence="3">The sequence shown here is derived from an EMBL/GenBank/DDBJ whole genome shotgun (WGS) entry which is preliminary data.</text>
</comment>
<dbReference type="EMBL" id="QUMS01000001">
    <property type="protein sequence ID" value="REG11308.1"/>
    <property type="molecule type" value="Genomic_DNA"/>
</dbReference>
<feature type="chain" id="PRO_5030063615" evidence="1">
    <location>
        <begin position="22"/>
        <end position="300"/>
    </location>
</feature>
<organism evidence="3 4">
    <name type="scientific">Pelolinea submarina</name>
    <dbReference type="NCBI Taxonomy" id="913107"/>
    <lineage>
        <taxon>Bacteria</taxon>
        <taxon>Bacillati</taxon>
        <taxon>Chloroflexota</taxon>
        <taxon>Anaerolineae</taxon>
        <taxon>Anaerolineales</taxon>
        <taxon>Anaerolineaceae</taxon>
        <taxon>Pelolinea</taxon>
    </lineage>
</organism>
<protein>
    <submittedName>
        <fullName evidence="3">Tungstate transport system substrate-binding protein</fullName>
    </submittedName>
</protein>
<keyword evidence="4" id="KW-1185">Reference proteome</keyword>
<dbReference type="PANTHER" id="PTHR37945">
    <property type="entry name" value="EXTRACELLULAR TUNGSTATE BINDING PROTEIN"/>
    <property type="match status" value="1"/>
</dbReference>
<dbReference type="Pfam" id="PF12849">
    <property type="entry name" value="PBP_like_2"/>
    <property type="match status" value="1"/>
</dbReference>
<dbReference type="InterPro" id="IPR024370">
    <property type="entry name" value="PBP_domain"/>
</dbReference>
<dbReference type="Proteomes" id="UP000256388">
    <property type="component" value="Unassembled WGS sequence"/>
</dbReference>
<accession>A0A347ZS46</accession>
<dbReference type="PROSITE" id="PS51257">
    <property type="entry name" value="PROKAR_LIPOPROTEIN"/>
    <property type="match status" value="1"/>
</dbReference>
<reference evidence="3 4" key="1">
    <citation type="submission" date="2018-08" db="EMBL/GenBank/DDBJ databases">
        <title>Genomic Encyclopedia of Type Strains, Phase IV (KMG-IV): sequencing the most valuable type-strain genomes for metagenomic binning, comparative biology and taxonomic classification.</title>
        <authorList>
            <person name="Goeker M."/>
        </authorList>
    </citation>
    <scope>NUCLEOTIDE SEQUENCE [LARGE SCALE GENOMIC DNA]</scope>
    <source>
        <strain evidence="3 4">DSM 23923</strain>
    </source>
</reference>
<sequence>MKKFFALMVALLMVFSFAACAQQATEAPQAAEAAPAAEEPAAEEAAAAEPEAVIDNPVIRLSTTTSVNDSGLLPYLQPYFEEDSGYQLEVTSAGTGAAIEKARNGDADCLLVHAKSSEEEYCSEGFGEVRVPFMYNYFVIVGPDSDPAGVKNAASASEAFKAIADAGAAFITRGDDSGTNKAELKIWTAAGIDPAGQDWYVNIGAGMGQALTTADEMQAYTLSDKATYLASENSLSLLLEKSDEMMNTYSMIAVTPERWPDTNYVGAEAFIAWMTSEKALDLIDSYGVEEYGEQLFFTIR</sequence>
<gene>
    <name evidence="3" type="ORF">DFR64_1186</name>
</gene>